<dbReference type="Gene3D" id="2.40.50.140">
    <property type="entry name" value="Nucleic acid-binding proteins"/>
    <property type="match status" value="1"/>
</dbReference>
<dbReference type="Pfam" id="PF00575">
    <property type="entry name" value="S1"/>
    <property type="match status" value="1"/>
</dbReference>
<dbReference type="GO" id="GO:0009570">
    <property type="term" value="C:chloroplast stroma"/>
    <property type="evidence" value="ECO:0007669"/>
    <property type="project" value="TreeGrafter"/>
</dbReference>
<dbReference type="CDD" id="cd04472">
    <property type="entry name" value="S1_PNPase"/>
    <property type="match status" value="1"/>
</dbReference>
<feature type="compositionally biased region" description="Polar residues" evidence="5">
    <location>
        <begin position="17"/>
        <end position="32"/>
    </location>
</feature>
<feature type="region of interest" description="Disordered" evidence="5">
    <location>
        <begin position="335"/>
        <end position="383"/>
    </location>
</feature>
<feature type="region of interest" description="Disordered" evidence="5">
    <location>
        <begin position="53"/>
        <end position="85"/>
    </location>
</feature>
<dbReference type="PROSITE" id="PS50126">
    <property type="entry name" value="S1"/>
    <property type="match status" value="1"/>
</dbReference>
<keyword evidence="3 4" id="KW-0694">RNA-binding</keyword>
<feature type="compositionally biased region" description="Polar residues" evidence="5">
    <location>
        <begin position="418"/>
        <end position="427"/>
    </location>
</feature>
<proteinExistence type="predicted"/>
<dbReference type="GO" id="GO:0004654">
    <property type="term" value="F:polyribonucleotide nucleotidyltransferase activity"/>
    <property type="evidence" value="ECO:0007669"/>
    <property type="project" value="InterPro"/>
</dbReference>
<dbReference type="SMART" id="SM00316">
    <property type="entry name" value="S1"/>
    <property type="match status" value="1"/>
</dbReference>
<evidence type="ECO:0000256" key="5">
    <source>
        <dbReference type="SAM" id="MobiDB-lite"/>
    </source>
</evidence>
<dbReference type="Gene3D" id="3.30.1370.10">
    <property type="entry name" value="K Homology domain, type 1"/>
    <property type="match status" value="1"/>
</dbReference>
<feature type="compositionally biased region" description="Basic and acidic residues" evidence="5">
    <location>
        <begin position="356"/>
        <end position="365"/>
    </location>
</feature>
<dbReference type="InterPro" id="IPR012340">
    <property type="entry name" value="NA-bd_OB-fold"/>
</dbReference>
<dbReference type="FunFam" id="2.40.50.140:FF:000158">
    <property type="entry name" value="Polyribonucleotide nucleotidyltransferase 1, chloroplastic"/>
    <property type="match status" value="1"/>
</dbReference>
<dbReference type="PANTHER" id="PTHR11252">
    <property type="entry name" value="POLYRIBONUCLEOTIDE NUCLEOTIDYLTRANSFERASE"/>
    <property type="match status" value="1"/>
</dbReference>
<dbReference type="GO" id="GO:0000175">
    <property type="term" value="F:3'-5'-RNA exonuclease activity"/>
    <property type="evidence" value="ECO:0007669"/>
    <property type="project" value="TreeGrafter"/>
</dbReference>
<dbReference type="SMART" id="SM00322">
    <property type="entry name" value="KH"/>
    <property type="match status" value="1"/>
</dbReference>
<dbReference type="GO" id="GO:0000965">
    <property type="term" value="P:mitochondrial RNA 3'-end processing"/>
    <property type="evidence" value="ECO:0007669"/>
    <property type="project" value="TreeGrafter"/>
</dbReference>
<dbReference type="GO" id="GO:0003723">
    <property type="term" value="F:RNA binding"/>
    <property type="evidence" value="ECO:0007669"/>
    <property type="project" value="UniProtKB-UniRule"/>
</dbReference>
<dbReference type="PROSITE" id="PS50084">
    <property type="entry name" value="KH_TYPE_1"/>
    <property type="match status" value="1"/>
</dbReference>
<name>A0A7J7KV48_9MAGN</name>
<dbReference type="FunFam" id="3.30.1370.10:FF:000001">
    <property type="entry name" value="Polyribonucleotide nucleotidyltransferase"/>
    <property type="match status" value="1"/>
</dbReference>
<feature type="region of interest" description="Disordered" evidence="5">
    <location>
        <begin position="398"/>
        <end position="439"/>
    </location>
</feature>
<dbReference type="GO" id="GO:0005739">
    <property type="term" value="C:mitochondrion"/>
    <property type="evidence" value="ECO:0007669"/>
    <property type="project" value="TreeGrafter"/>
</dbReference>
<evidence type="ECO:0000256" key="3">
    <source>
        <dbReference type="ARBA" id="ARBA00022884"/>
    </source>
</evidence>
<sequence>MAIGDESSSSSIVSSIGTSEDVQSFNSVHDNPNLKITSQLLDGLNYVRWAPPSVPSQTSHTSSPSLSPLPTASSNSRPSRKKCDYYDLSSPPSYLPPLSVPCESVIPPLVSPSVSRPLQVYTRRHSGRQPPTPDCQTSSVVLGLPPAIDSPLSGIEPSPTASIPVTADDDSLVSHTEMLNCSPPPSKKLSKYAPLMYVMKVRRDKVNVIIGSGGKKIRSIIEETGVDGIETQEDGVVKITSKDLTSLERCKTIIANLTMVPNIGDVFRNCEIKRIAPFGAFVEIAPGCEGLCHISELSADWVAKPEDAFKVGDRVDVKLIEINEKGQLRLSHRALLPDSGASKTNPNQQTGDNTELIEKDKEQTKNRRRLSKVASPFSRVNASQNSLIPQEKFTKRLVSSARDGPYINKERQNKSDNKAVSSISGTDGSDLVSEESKTN</sequence>
<dbReference type="GO" id="GO:0000958">
    <property type="term" value="P:mitochondrial mRNA catabolic process"/>
    <property type="evidence" value="ECO:0007669"/>
    <property type="project" value="TreeGrafter"/>
</dbReference>
<dbReference type="InterPro" id="IPR003029">
    <property type="entry name" value="S1_domain"/>
</dbReference>
<dbReference type="OrthoDB" id="1712786at2759"/>
<dbReference type="CDD" id="cd02393">
    <property type="entry name" value="KH-I_PNPase"/>
    <property type="match status" value="1"/>
</dbReference>
<dbReference type="SUPFAM" id="SSF54791">
    <property type="entry name" value="Eukaryotic type KH-domain (KH-domain type I)"/>
    <property type="match status" value="1"/>
</dbReference>
<feature type="compositionally biased region" description="Low complexity" evidence="5">
    <location>
        <begin position="7"/>
        <end position="16"/>
    </location>
</feature>
<feature type="region of interest" description="Disordered" evidence="5">
    <location>
        <begin position="1"/>
        <end position="32"/>
    </location>
</feature>
<protein>
    <recommendedName>
        <fullName evidence="6">S1 motif domain-containing protein</fullName>
    </recommendedName>
</protein>
<feature type="compositionally biased region" description="Low complexity" evidence="5">
    <location>
        <begin position="55"/>
        <end position="76"/>
    </location>
</feature>
<dbReference type="Pfam" id="PF00013">
    <property type="entry name" value="KH_1"/>
    <property type="match status" value="1"/>
</dbReference>
<feature type="compositionally biased region" description="Polar residues" evidence="5">
    <location>
        <begin position="341"/>
        <end position="353"/>
    </location>
</feature>
<evidence type="ECO:0000259" key="6">
    <source>
        <dbReference type="PROSITE" id="PS50126"/>
    </source>
</evidence>
<keyword evidence="1" id="KW-0808">Transferase</keyword>
<dbReference type="SUPFAM" id="SSF50249">
    <property type="entry name" value="Nucleic acid-binding proteins"/>
    <property type="match status" value="1"/>
</dbReference>
<evidence type="ECO:0000256" key="2">
    <source>
        <dbReference type="ARBA" id="ARBA00022695"/>
    </source>
</evidence>
<feature type="compositionally biased region" description="Basic and acidic residues" evidence="5">
    <location>
        <begin position="408"/>
        <end position="417"/>
    </location>
</feature>
<keyword evidence="8" id="KW-1185">Reference proteome</keyword>
<comment type="caution">
    <text evidence="7">The sequence shown here is derived from an EMBL/GenBank/DDBJ whole genome shotgun (WGS) entry which is preliminary data.</text>
</comment>
<evidence type="ECO:0000313" key="7">
    <source>
        <dbReference type="EMBL" id="KAF6134235.1"/>
    </source>
</evidence>
<dbReference type="Proteomes" id="UP000541444">
    <property type="component" value="Unassembled WGS sequence"/>
</dbReference>
<dbReference type="AlphaFoldDB" id="A0A7J7KV48"/>
<organism evidence="7 8">
    <name type="scientific">Kingdonia uniflora</name>
    <dbReference type="NCBI Taxonomy" id="39325"/>
    <lineage>
        <taxon>Eukaryota</taxon>
        <taxon>Viridiplantae</taxon>
        <taxon>Streptophyta</taxon>
        <taxon>Embryophyta</taxon>
        <taxon>Tracheophyta</taxon>
        <taxon>Spermatophyta</taxon>
        <taxon>Magnoliopsida</taxon>
        <taxon>Ranunculales</taxon>
        <taxon>Circaeasteraceae</taxon>
        <taxon>Kingdonia</taxon>
    </lineage>
</organism>
<dbReference type="InterPro" id="IPR036612">
    <property type="entry name" value="KH_dom_type_1_sf"/>
</dbReference>
<dbReference type="EMBL" id="JACGCM010002885">
    <property type="protein sequence ID" value="KAF6134235.1"/>
    <property type="molecule type" value="Genomic_DNA"/>
</dbReference>
<evidence type="ECO:0000256" key="1">
    <source>
        <dbReference type="ARBA" id="ARBA00022679"/>
    </source>
</evidence>
<accession>A0A7J7KV48</accession>
<dbReference type="PANTHER" id="PTHR11252:SF0">
    <property type="entry name" value="POLYRIBONUCLEOTIDE NUCLEOTIDYLTRANSFERASE 1, MITOCHONDRIAL"/>
    <property type="match status" value="1"/>
</dbReference>
<evidence type="ECO:0000313" key="8">
    <source>
        <dbReference type="Proteomes" id="UP000541444"/>
    </source>
</evidence>
<dbReference type="InterPro" id="IPR012162">
    <property type="entry name" value="PNPase"/>
</dbReference>
<gene>
    <name evidence="7" type="ORF">GIB67_010034</name>
</gene>
<evidence type="ECO:0000256" key="4">
    <source>
        <dbReference type="PROSITE-ProRule" id="PRU00117"/>
    </source>
</evidence>
<keyword evidence="2" id="KW-0548">Nucleotidyltransferase</keyword>
<dbReference type="GO" id="GO:0005829">
    <property type="term" value="C:cytosol"/>
    <property type="evidence" value="ECO:0007669"/>
    <property type="project" value="TreeGrafter"/>
</dbReference>
<reference evidence="7 8" key="1">
    <citation type="journal article" date="2020" name="IScience">
        <title>Genome Sequencing of the Endangered Kingdonia uniflora (Circaeasteraceae, Ranunculales) Reveals Potential Mechanisms of Evolutionary Specialization.</title>
        <authorList>
            <person name="Sun Y."/>
            <person name="Deng T."/>
            <person name="Zhang A."/>
            <person name="Moore M.J."/>
            <person name="Landis J.B."/>
            <person name="Lin N."/>
            <person name="Zhang H."/>
            <person name="Zhang X."/>
            <person name="Huang J."/>
            <person name="Zhang X."/>
            <person name="Sun H."/>
            <person name="Wang H."/>
        </authorList>
    </citation>
    <scope>NUCLEOTIDE SEQUENCE [LARGE SCALE GENOMIC DNA]</scope>
    <source>
        <strain evidence="7">TB1705</strain>
        <tissue evidence="7">Leaf</tissue>
    </source>
</reference>
<feature type="domain" description="S1 motif" evidence="6">
    <location>
        <begin position="264"/>
        <end position="333"/>
    </location>
</feature>
<dbReference type="InterPro" id="IPR004087">
    <property type="entry name" value="KH_dom"/>
</dbReference>
<dbReference type="InterPro" id="IPR004088">
    <property type="entry name" value="KH_dom_type_1"/>
</dbReference>